<dbReference type="Proteomes" id="UP000663828">
    <property type="component" value="Unassembled WGS sequence"/>
</dbReference>
<evidence type="ECO:0000313" key="3">
    <source>
        <dbReference type="EMBL" id="CAF1216526.1"/>
    </source>
</evidence>
<protein>
    <recommendedName>
        <fullName evidence="5">DUF1279 domain-containing protein</fullName>
    </recommendedName>
</protein>
<dbReference type="OrthoDB" id="5580261at2759"/>
<dbReference type="PANTHER" id="PTHR28002:SF1">
    <property type="entry name" value="MIOREX COMPLEX COMPONENT 11"/>
    <property type="match status" value="1"/>
</dbReference>
<evidence type="ECO:0000313" key="4">
    <source>
        <dbReference type="Proteomes" id="UP000663828"/>
    </source>
</evidence>
<feature type="transmembrane region" description="Helical" evidence="1">
    <location>
        <begin position="34"/>
        <end position="56"/>
    </location>
</feature>
<dbReference type="Proteomes" id="UP000663852">
    <property type="component" value="Unassembled WGS sequence"/>
</dbReference>
<dbReference type="Pfam" id="PF10306">
    <property type="entry name" value="FLILHELTA"/>
    <property type="match status" value="1"/>
</dbReference>
<evidence type="ECO:0000313" key="2">
    <source>
        <dbReference type="EMBL" id="CAF0772719.1"/>
    </source>
</evidence>
<keyword evidence="4" id="KW-1185">Reference proteome</keyword>
<gene>
    <name evidence="3" type="ORF">EDS130_LOCUS26175</name>
    <name evidence="2" type="ORF">XAT740_LOCUS1538</name>
</gene>
<evidence type="ECO:0008006" key="5">
    <source>
        <dbReference type="Google" id="ProtNLM"/>
    </source>
</evidence>
<reference evidence="2" key="1">
    <citation type="submission" date="2021-02" db="EMBL/GenBank/DDBJ databases">
        <authorList>
            <person name="Nowell W R."/>
        </authorList>
    </citation>
    <scope>NUCLEOTIDE SEQUENCE</scope>
</reference>
<dbReference type="GO" id="GO:0005739">
    <property type="term" value="C:mitochondrion"/>
    <property type="evidence" value="ECO:0007669"/>
    <property type="project" value="TreeGrafter"/>
</dbReference>
<proteinExistence type="predicted"/>
<accession>A0A813QY40</accession>
<comment type="caution">
    <text evidence="2">The sequence shown here is derived from an EMBL/GenBank/DDBJ whole genome shotgun (WGS) entry which is preliminary data.</text>
</comment>
<organism evidence="2 4">
    <name type="scientific">Adineta ricciae</name>
    <name type="common">Rotifer</name>
    <dbReference type="NCBI Taxonomy" id="249248"/>
    <lineage>
        <taxon>Eukaryota</taxon>
        <taxon>Metazoa</taxon>
        <taxon>Spiralia</taxon>
        <taxon>Gnathifera</taxon>
        <taxon>Rotifera</taxon>
        <taxon>Eurotatoria</taxon>
        <taxon>Bdelloidea</taxon>
        <taxon>Adinetida</taxon>
        <taxon>Adinetidae</taxon>
        <taxon>Adineta</taxon>
    </lineage>
</organism>
<evidence type="ECO:0000256" key="1">
    <source>
        <dbReference type="SAM" id="Phobius"/>
    </source>
</evidence>
<keyword evidence="1" id="KW-0472">Membrane</keyword>
<dbReference type="InterPro" id="IPR018811">
    <property type="entry name" value="MRX11"/>
</dbReference>
<keyword evidence="1" id="KW-0812">Transmembrane</keyword>
<dbReference type="PANTHER" id="PTHR28002">
    <property type="entry name" value="MIOREX COMPLEX COMPONENT 11"/>
    <property type="match status" value="1"/>
</dbReference>
<dbReference type="EMBL" id="CAJNOR010000048">
    <property type="protein sequence ID" value="CAF0772719.1"/>
    <property type="molecule type" value="Genomic_DNA"/>
</dbReference>
<keyword evidence="1" id="KW-1133">Transmembrane helix</keyword>
<name>A0A813QY40_ADIRI</name>
<dbReference type="AlphaFoldDB" id="A0A813QY40"/>
<sequence>MQRLFFRRLSTINSSQRGWRKYLNQLKDRPASHITAFAILHEVTAILPFPLIYFPLKWLRIGEYLPIPIEYIQEGNKKINRVRTRYGFEPLDESSMVLVNLSMTYAIVKLLLPLRIGLSLMLTPWLASVITRSLSVVQRVKTKLFK</sequence>
<dbReference type="EMBL" id="CAJNOJ010000158">
    <property type="protein sequence ID" value="CAF1216526.1"/>
    <property type="molecule type" value="Genomic_DNA"/>
</dbReference>